<evidence type="ECO:0000256" key="1">
    <source>
        <dbReference type="SAM" id="SignalP"/>
    </source>
</evidence>
<gene>
    <name evidence="2" type="ORF">GKC30_06755</name>
</gene>
<dbReference type="InterPro" id="IPR016024">
    <property type="entry name" value="ARM-type_fold"/>
</dbReference>
<dbReference type="SUPFAM" id="SSF48371">
    <property type="entry name" value="ARM repeat"/>
    <property type="match status" value="1"/>
</dbReference>
<dbReference type="AlphaFoldDB" id="A0A7K1KMS4"/>
<evidence type="ECO:0000313" key="2">
    <source>
        <dbReference type="EMBL" id="MUM77327.1"/>
    </source>
</evidence>
<dbReference type="Pfam" id="PF13646">
    <property type="entry name" value="HEAT_2"/>
    <property type="match status" value="1"/>
</dbReference>
<comment type="caution">
    <text evidence="2">The sequence shown here is derived from an EMBL/GenBank/DDBJ whole genome shotgun (WGS) entry which is preliminary data.</text>
</comment>
<dbReference type="InterPro" id="IPR011989">
    <property type="entry name" value="ARM-like"/>
</dbReference>
<dbReference type="SMART" id="SM00567">
    <property type="entry name" value="EZ_HEAT"/>
    <property type="match status" value="4"/>
</dbReference>
<keyword evidence="3" id="KW-1185">Reference proteome</keyword>
<dbReference type="EMBL" id="WODC01000003">
    <property type="protein sequence ID" value="MUM77327.1"/>
    <property type="molecule type" value="Genomic_DNA"/>
</dbReference>
<protein>
    <recommendedName>
        <fullName evidence="4">HEAT repeat domain-containing protein</fullName>
    </recommendedName>
</protein>
<accession>A0A7K1KMS4</accession>
<reference evidence="2 3" key="1">
    <citation type="submission" date="2019-11" db="EMBL/GenBank/DDBJ databases">
        <title>Pseudodesulfovibrio alkaliphilus, sp. nov., an alkaliphilic sulfate-reducing bacteria from mud volcano of Taman peninsula, Russia.</title>
        <authorList>
            <person name="Frolova A."/>
            <person name="Merkel A.Y."/>
            <person name="Slobodkin A.I."/>
        </authorList>
    </citation>
    <scope>NUCLEOTIDE SEQUENCE [LARGE SCALE GENOMIC DNA]</scope>
    <source>
        <strain evidence="2 3">F-1</strain>
    </source>
</reference>
<keyword evidence="1" id="KW-0732">Signal</keyword>
<dbReference type="RefSeq" id="WP_155933353.1">
    <property type="nucleotide sequence ID" value="NZ_WODC01000003.1"/>
</dbReference>
<evidence type="ECO:0008006" key="4">
    <source>
        <dbReference type="Google" id="ProtNLM"/>
    </source>
</evidence>
<organism evidence="2 3">
    <name type="scientific">Pseudodesulfovibrio alkaliphilus</name>
    <dbReference type="NCBI Taxonomy" id="2661613"/>
    <lineage>
        <taxon>Bacteria</taxon>
        <taxon>Pseudomonadati</taxon>
        <taxon>Thermodesulfobacteriota</taxon>
        <taxon>Desulfovibrionia</taxon>
        <taxon>Desulfovibrionales</taxon>
        <taxon>Desulfovibrionaceae</taxon>
    </lineage>
</organism>
<sequence length="324" mass="33124">MCLAIRLFTCCLPVLCLLFPVGPGAAAQALEAEIPALADILGGTDPQAREQAAARLKGLGQPAMRGLVSALDKGDAVRRRGAALGLGLLPAPGLAAGAIEAALADPDTTVRSMAAHAAGAAGPPMAPRLVELLADPDRARRDAAAYGLSLMGTRALPALIAGLAADDAFARAKAAWLLGHMGADAAPAAPALIRALDTEDLRVLHVVAETIDNISPPPALVWHHLMLLGATPSGLYPQERLGRNAASTLVRLLDRPGTPLAQTAFRALLGIGHDAIPALSRAVTTGSPSQRTGAALLLAHIDPASVLSLPEDLRLSLSGLRHDP</sequence>
<dbReference type="InterPro" id="IPR004155">
    <property type="entry name" value="PBS_lyase_HEAT"/>
</dbReference>
<feature type="signal peptide" evidence="1">
    <location>
        <begin position="1"/>
        <end position="26"/>
    </location>
</feature>
<dbReference type="Gene3D" id="1.25.10.10">
    <property type="entry name" value="Leucine-rich Repeat Variant"/>
    <property type="match status" value="2"/>
</dbReference>
<feature type="chain" id="PRO_5029480632" description="HEAT repeat domain-containing protein" evidence="1">
    <location>
        <begin position="27"/>
        <end position="324"/>
    </location>
</feature>
<dbReference type="Proteomes" id="UP000461162">
    <property type="component" value="Unassembled WGS sequence"/>
</dbReference>
<proteinExistence type="predicted"/>
<evidence type="ECO:0000313" key="3">
    <source>
        <dbReference type="Proteomes" id="UP000461162"/>
    </source>
</evidence>
<name>A0A7K1KMS4_9BACT</name>